<feature type="domain" description="Ig-like" evidence="4">
    <location>
        <begin position="234"/>
        <end position="324"/>
    </location>
</feature>
<evidence type="ECO:0000256" key="1">
    <source>
        <dbReference type="ARBA" id="ARBA00023157"/>
    </source>
</evidence>
<dbReference type="CDD" id="cd00098">
    <property type="entry name" value="IgC1"/>
    <property type="match status" value="1"/>
</dbReference>
<dbReference type="InterPro" id="IPR003599">
    <property type="entry name" value="Ig_sub"/>
</dbReference>
<reference evidence="5 6" key="1">
    <citation type="submission" date="2020-02" db="EMBL/GenBank/DDBJ databases">
        <title>Esox lucius (northern pike) genome, fEsoLuc1, primary haplotype.</title>
        <authorList>
            <person name="Myers G."/>
            <person name="Karagic N."/>
            <person name="Meyer A."/>
            <person name="Pippel M."/>
            <person name="Reichard M."/>
            <person name="Winkler S."/>
            <person name="Tracey A."/>
            <person name="Sims Y."/>
            <person name="Howe K."/>
            <person name="Rhie A."/>
            <person name="Formenti G."/>
            <person name="Durbin R."/>
            <person name="Fedrigo O."/>
            <person name="Jarvis E.D."/>
        </authorList>
    </citation>
    <scope>NUCLEOTIDE SEQUENCE [LARGE SCALE GENOMIC DNA]</scope>
</reference>
<dbReference type="FunFam" id="2.60.40.10:FF:000283">
    <property type="entry name" value="Immunoglobulin kappa constant"/>
    <property type="match status" value="1"/>
</dbReference>
<dbReference type="InterPro" id="IPR007110">
    <property type="entry name" value="Ig-like_dom"/>
</dbReference>
<feature type="domain" description="Ig-like" evidence="4">
    <location>
        <begin position="546"/>
        <end position="633"/>
    </location>
</feature>
<dbReference type="InterPro" id="IPR050380">
    <property type="entry name" value="Immune_Resp_Modulators"/>
</dbReference>
<dbReference type="SUPFAM" id="SSF48726">
    <property type="entry name" value="Immunoglobulin"/>
    <property type="match status" value="6"/>
</dbReference>
<reference evidence="5" key="2">
    <citation type="submission" date="2025-08" db="UniProtKB">
        <authorList>
            <consortium name="Ensembl"/>
        </authorList>
    </citation>
    <scope>IDENTIFICATION</scope>
</reference>
<accession>A0AAY5L6A5</accession>
<keyword evidence="3" id="KW-1133">Transmembrane helix</keyword>
<keyword evidence="3" id="KW-0812">Transmembrane</keyword>
<dbReference type="PROSITE" id="PS50835">
    <property type="entry name" value="IG_LIKE"/>
    <property type="match status" value="4"/>
</dbReference>
<organism evidence="5 6">
    <name type="scientific">Esox lucius</name>
    <name type="common">Northern pike</name>
    <dbReference type="NCBI Taxonomy" id="8010"/>
    <lineage>
        <taxon>Eukaryota</taxon>
        <taxon>Metazoa</taxon>
        <taxon>Chordata</taxon>
        <taxon>Craniata</taxon>
        <taxon>Vertebrata</taxon>
        <taxon>Euteleostomi</taxon>
        <taxon>Actinopterygii</taxon>
        <taxon>Neopterygii</taxon>
        <taxon>Teleostei</taxon>
        <taxon>Protacanthopterygii</taxon>
        <taxon>Esociformes</taxon>
        <taxon>Esocidae</taxon>
        <taxon>Esox</taxon>
    </lineage>
</organism>
<dbReference type="PROSITE" id="PS00290">
    <property type="entry name" value="IG_MHC"/>
    <property type="match status" value="2"/>
</dbReference>
<feature type="domain" description="Ig-like" evidence="4">
    <location>
        <begin position="439"/>
        <end position="538"/>
    </location>
</feature>
<protein>
    <recommendedName>
        <fullName evidence="4">Ig-like domain-containing protein</fullName>
    </recommendedName>
</protein>
<keyword evidence="3" id="KW-0472">Membrane</keyword>
<sequence>MVMNQWTEGSEVTCKATNNEQSYNETIKICSVSSIPSINLEIPRLRAVMTKGEVYVSCQVQCPFENVKISWFLNGNILNEKSKVEKSNETIISNLTLSSDHWKTLNNITCRVEHPCFTAKEKTSQLKGATLNKPSVMIRRSLPDLLTRDSALLECVITNLSSSDFYVTFQANGVNISKEQYVDLPASKDLYSITRLFSVPKLQWQKNMTFTCKVNQGFLHSWESNSTGSFFEDPSMELYLVPNRSDSKTQRLVCSGLGFNPQIKWLSESVQISAPVNDIRIGEDGRVAVTSFITIQQQEWNDGKNFTCEVIDNMNTIRKYIDICAVTPKSSQKVGVYLQGPALQELKTGGHGTVTCILLGPNLGEFSVSCKVGENESLPKRVTQEPINHPNGTQSLKVVFNVSATTWQANTTVSCEVRHRCSDQTQDVNITKGPDPKPPSIKLLRPSESDLLESENVTLLCLVSGFFPSDVIVKWKHDGSDLPSSRYSNGPSVQYAGSSTYYMNSRLVVPKAESYQNSNYSCVVRHESSDTPIERTIDQVFASVIPSRPTATLLQGSNELVCLVFGFSPSAINITWLLDDSTELSDHNTSTPYWSPGGKYSVWSTLRLTNQDWQVGSVYTCRVTHSTQNLTVNIFTSVENHKEVVFFDENKNNPILADTAEENWNMACIFIILFLISLLYSVTITLAKAQ</sequence>
<evidence type="ECO:0000313" key="6">
    <source>
        <dbReference type="Proteomes" id="UP000265140"/>
    </source>
</evidence>
<dbReference type="Gene3D" id="2.60.40.10">
    <property type="entry name" value="Immunoglobulins"/>
    <property type="match status" value="6"/>
</dbReference>
<dbReference type="SMART" id="SM00409">
    <property type="entry name" value="IG"/>
    <property type="match status" value="3"/>
</dbReference>
<evidence type="ECO:0000256" key="3">
    <source>
        <dbReference type="SAM" id="Phobius"/>
    </source>
</evidence>
<name>A0AAY5L6A5_ESOLU</name>
<feature type="domain" description="Ig-like" evidence="4">
    <location>
        <begin position="36"/>
        <end position="132"/>
    </location>
</feature>
<dbReference type="InterPro" id="IPR003006">
    <property type="entry name" value="Ig/MHC_CS"/>
</dbReference>
<evidence type="ECO:0000313" key="5">
    <source>
        <dbReference type="Ensembl" id="ENSELUP00000094262.1"/>
    </source>
</evidence>
<evidence type="ECO:0000256" key="2">
    <source>
        <dbReference type="ARBA" id="ARBA00023319"/>
    </source>
</evidence>
<dbReference type="Ensembl" id="ENSELUT00000106932.1">
    <property type="protein sequence ID" value="ENSELUP00000094262.1"/>
    <property type="gene ID" value="ENSELUG00000038676.1"/>
</dbReference>
<dbReference type="Pfam" id="PF07654">
    <property type="entry name" value="C1-set"/>
    <property type="match status" value="5"/>
</dbReference>
<dbReference type="SMART" id="SM00407">
    <property type="entry name" value="IGc1"/>
    <property type="match status" value="5"/>
</dbReference>
<keyword evidence="2" id="KW-0393">Immunoglobulin domain</keyword>
<proteinExistence type="predicted"/>
<keyword evidence="1" id="KW-1015">Disulfide bond</keyword>
<reference evidence="5" key="3">
    <citation type="submission" date="2025-09" db="UniProtKB">
        <authorList>
            <consortium name="Ensembl"/>
        </authorList>
    </citation>
    <scope>IDENTIFICATION</scope>
</reference>
<keyword evidence="6" id="KW-1185">Reference proteome</keyword>
<dbReference type="GeneTree" id="ENSGT00940000163371"/>
<feature type="transmembrane region" description="Helical" evidence="3">
    <location>
        <begin position="664"/>
        <end position="687"/>
    </location>
</feature>
<dbReference type="AlphaFoldDB" id="A0AAY5L6A5"/>
<evidence type="ECO:0000259" key="4">
    <source>
        <dbReference type="PROSITE" id="PS50835"/>
    </source>
</evidence>
<dbReference type="Proteomes" id="UP000265140">
    <property type="component" value="Chromosome 11"/>
</dbReference>
<dbReference type="InterPro" id="IPR013783">
    <property type="entry name" value="Ig-like_fold"/>
</dbReference>
<dbReference type="InterPro" id="IPR036179">
    <property type="entry name" value="Ig-like_dom_sf"/>
</dbReference>
<dbReference type="PANTHER" id="PTHR23411">
    <property type="entry name" value="TAPASIN"/>
    <property type="match status" value="1"/>
</dbReference>
<dbReference type="InterPro" id="IPR003597">
    <property type="entry name" value="Ig_C1-set"/>
</dbReference>